<dbReference type="InterPro" id="IPR000985">
    <property type="entry name" value="Lectin_LegA_CS"/>
</dbReference>
<protein>
    <submittedName>
        <fullName evidence="6">Mannose/glucose-specific lectin-like</fullName>
    </submittedName>
</protein>
<dbReference type="InterPro" id="IPR001220">
    <property type="entry name" value="Legume_lectin_dom"/>
</dbReference>
<dbReference type="Pfam" id="PF00139">
    <property type="entry name" value="Lectin_legB"/>
    <property type="match status" value="1"/>
</dbReference>
<dbReference type="KEGG" id="vra:106755852"/>
<dbReference type="Gramene" id="Vradi01g01980.1">
    <property type="protein sequence ID" value="Vradi01g01980.1"/>
    <property type="gene ID" value="Vradi01g01980"/>
</dbReference>
<reference evidence="6" key="2">
    <citation type="submission" date="2025-08" db="UniProtKB">
        <authorList>
            <consortium name="RefSeq"/>
        </authorList>
    </citation>
    <scope>IDENTIFICATION</scope>
    <source>
        <tissue evidence="6">Leaf</tissue>
    </source>
</reference>
<evidence type="ECO:0000256" key="2">
    <source>
        <dbReference type="ARBA" id="ARBA00022734"/>
    </source>
</evidence>
<dbReference type="SMR" id="A0A1S3TIG0"/>
<evidence type="ECO:0000256" key="3">
    <source>
        <dbReference type="SAM" id="SignalP"/>
    </source>
</evidence>
<feature type="signal peptide" evidence="3">
    <location>
        <begin position="1"/>
        <end position="22"/>
    </location>
</feature>
<dbReference type="InterPro" id="IPR016363">
    <property type="entry name" value="L-lectin"/>
</dbReference>
<keyword evidence="5" id="KW-1185">Reference proteome</keyword>
<dbReference type="STRING" id="3916.A0A1S3TIG0"/>
<accession>A0A1S3TIG0</accession>
<evidence type="ECO:0000259" key="4">
    <source>
        <dbReference type="Pfam" id="PF00139"/>
    </source>
</evidence>
<evidence type="ECO:0000256" key="1">
    <source>
        <dbReference type="ARBA" id="ARBA00007606"/>
    </source>
</evidence>
<organism evidence="5 6">
    <name type="scientific">Vigna radiata var. radiata</name>
    <name type="common">Mung bean</name>
    <name type="synonym">Phaseolus aureus</name>
    <dbReference type="NCBI Taxonomy" id="3916"/>
    <lineage>
        <taxon>Eukaryota</taxon>
        <taxon>Viridiplantae</taxon>
        <taxon>Streptophyta</taxon>
        <taxon>Embryophyta</taxon>
        <taxon>Tracheophyta</taxon>
        <taxon>Spermatophyta</taxon>
        <taxon>Magnoliopsida</taxon>
        <taxon>eudicotyledons</taxon>
        <taxon>Gunneridae</taxon>
        <taxon>Pentapetalae</taxon>
        <taxon>rosids</taxon>
        <taxon>fabids</taxon>
        <taxon>Fabales</taxon>
        <taxon>Fabaceae</taxon>
        <taxon>Papilionoideae</taxon>
        <taxon>50 kb inversion clade</taxon>
        <taxon>NPAAA clade</taxon>
        <taxon>indigoferoid/millettioid clade</taxon>
        <taxon>Phaseoleae</taxon>
        <taxon>Vigna</taxon>
    </lineage>
</organism>
<dbReference type="OrthoDB" id="2014828at2759"/>
<dbReference type="GeneID" id="106755852"/>
<dbReference type="InterPro" id="IPR050258">
    <property type="entry name" value="Leguminous_Lectin"/>
</dbReference>
<dbReference type="CDD" id="cd06899">
    <property type="entry name" value="lectin_legume_LecRK_Arcelin_ConA"/>
    <property type="match status" value="1"/>
</dbReference>
<sequence length="255" mass="27984">MAALLNTRPLFMLLVPLLLLHRDFDTSFIFPNFSAPYQNSLLAFEGDASSAKGVIQLTKVQDDGRVVHNSVGRATYALPVRLWDAQTGKVASFSTSFSFNISFGRSNGDGISFFLGTTESTMPPNSFGGYLGLFDPKFAFTNTDRNQIVAVEFDMHQNQWDPPFPHIGIDVNSISSVASAQWEMDPGLITAFVTVTYQAASESFSVVVKNGPSISLMIDLKTVLPEWVRVGFSGATGRLTEVHQIQSWTFSSSFD</sequence>
<dbReference type="InterPro" id="IPR013320">
    <property type="entry name" value="ConA-like_dom_sf"/>
</dbReference>
<dbReference type="Gene3D" id="2.60.120.200">
    <property type="match status" value="1"/>
</dbReference>
<feature type="domain" description="Legume lectin" evidence="4">
    <location>
        <begin position="26"/>
        <end position="253"/>
    </location>
</feature>
<proteinExistence type="inferred from homology"/>
<dbReference type="Proteomes" id="UP000087766">
    <property type="component" value="Chromosome 1"/>
</dbReference>
<reference evidence="5" key="1">
    <citation type="journal article" date="2014" name="Nat. Commun.">
        <title>Genome sequence of mungbean and insights into evolution within Vigna species.</title>
        <authorList>
            <person name="Kang Y.J."/>
            <person name="Kim S.K."/>
            <person name="Kim M.Y."/>
            <person name="Lestari P."/>
            <person name="Kim K.H."/>
            <person name="Ha B.K."/>
            <person name="Jun T.H."/>
            <person name="Hwang W.J."/>
            <person name="Lee T."/>
            <person name="Lee J."/>
            <person name="Shim S."/>
            <person name="Yoon M.Y."/>
            <person name="Jang Y.E."/>
            <person name="Han K.S."/>
            <person name="Taeprayoon P."/>
            <person name="Yoon N."/>
            <person name="Somta P."/>
            <person name="Tanya P."/>
            <person name="Kim K.S."/>
            <person name="Gwag J.G."/>
            <person name="Moon J.K."/>
            <person name="Lee Y.H."/>
            <person name="Park B.S."/>
            <person name="Bombarely A."/>
            <person name="Doyle J.J."/>
            <person name="Jackson S.A."/>
            <person name="Schafleitner R."/>
            <person name="Srinives P."/>
            <person name="Varshney R.K."/>
            <person name="Lee S.H."/>
        </authorList>
    </citation>
    <scope>NUCLEOTIDE SEQUENCE [LARGE SCALE GENOMIC DNA]</scope>
    <source>
        <strain evidence="5">cv. VC1973A</strain>
    </source>
</reference>
<feature type="chain" id="PRO_5010255612" evidence="3">
    <location>
        <begin position="23"/>
        <end position="255"/>
    </location>
</feature>
<keyword evidence="3" id="KW-0732">Signal</keyword>
<dbReference type="AlphaFoldDB" id="A0A1S3TIG0"/>
<dbReference type="RefSeq" id="XP_014493559.1">
    <property type="nucleotide sequence ID" value="XM_014638073.2"/>
</dbReference>
<dbReference type="GO" id="GO:0030246">
    <property type="term" value="F:carbohydrate binding"/>
    <property type="evidence" value="ECO:0007669"/>
    <property type="project" value="UniProtKB-KW"/>
</dbReference>
<dbReference type="SUPFAM" id="SSF49899">
    <property type="entry name" value="Concanavalin A-like lectins/glucanases"/>
    <property type="match status" value="1"/>
</dbReference>
<comment type="similarity">
    <text evidence="1">Belongs to the leguminous lectin family.</text>
</comment>
<dbReference type="PROSITE" id="PS00308">
    <property type="entry name" value="LECTIN_LEGUME_ALPHA"/>
    <property type="match status" value="1"/>
</dbReference>
<dbReference type="PIRSF" id="PIRSF002690">
    <property type="entry name" value="L-type_lectin_plant"/>
    <property type="match status" value="1"/>
</dbReference>
<name>A0A1S3TIG0_VIGRR</name>
<dbReference type="PANTHER" id="PTHR32401">
    <property type="entry name" value="CONCANAVALIN A-LIKE LECTIN FAMILY PROTEIN"/>
    <property type="match status" value="1"/>
</dbReference>
<keyword evidence="2" id="KW-0430">Lectin</keyword>
<gene>
    <name evidence="6" type="primary">LOC106755852</name>
</gene>
<dbReference type="PANTHER" id="PTHR32401:SF22">
    <property type="entry name" value="LEGUME LECTIN DOMAIN-CONTAINING PROTEIN"/>
    <property type="match status" value="1"/>
</dbReference>
<evidence type="ECO:0000313" key="5">
    <source>
        <dbReference type="Proteomes" id="UP000087766"/>
    </source>
</evidence>
<evidence type="ECO:0000313" key="6">
    <source>
        <dbReference type="RefSeq" id="XP_014493559.1"/>
    </source>
</evidence>